<keyword evidence="2" id="KW-0786">Thiamine pyrophosphate</keyword>
<dbReference type="Gene3D" id="3.40.50.970">
    <property type="match status" value="1"/>
</dbReference>
<dbReference type="GO" id="GO:0030976">
    <property type="term" value="F:thiamine pyrophosphate binding"/>
    <property type="evidence" value="ECO:0007669"/>
    <property type="project" value="InterPro"/>
</dbReference>
<dbReference type="PANTHER" id="PTHR42818">
    <property type="entry name" value="SULFOPYRUVATE DECARBOXYLASE SUBUNIT ALPHA"/>
    <property type="match status" value="1"/>
</dbReference>
<keyword evidence="1" id="KW-0210">Decarboxylase</keyword>
<evidence type="ECO:0000313" key="5">
    <source>
        <dbReference type="EMBL" id="CUV01229.1"/>
    </source>
</evidence>
<dbReference type="GO" id="GO:0033980">
    <property type="term" value="F:phosphonopyruvate decarboxylase activity"/>
    <property type="evidence" value="ECO:0007669"/>
    <property type="project" value="UniProtKB-EC"/>
</dbReference>
<accession>A0A160V664</accession>
<dbReference type="EC" id="4.1.1.82" evidence="5"/>
<keyword evidence="3 5" id="KW-0456">Lyase</keyword>
<dbReference type="InterPro" id="IPR000399">
    <property type="entry name" value="TPP-bd_CS"/>
</dbReference>
<keyword evidence="5" id="KW-0670">Pyruvate</keyword>
<dbReference type="GO" id="GO:0000287">
    <property type="term" value="F:magnesium ion binding"/>
    <property type="evidence" value="ECO:0007669"/>
    <property type="project" value="InterPro"/>
</dbReference>
<dbReference type="AlphaFoldDB" id="A0A160V664"/>
<evidence type="ECO:0000259" key="4">
    <source>
        <dbReference type="Pfam" id="PF02775"/>
    </source>
</evidence>
<proteinExistence type="predicted"/>
<organism evidence="5">
    <name type="scientific">hydrothermal vent metagenome</name>
    <dbReference type="NCBI Taxonomy" id="652676"/>
    <lineage>
        <taxon>unclassified sequences</taxon>
        <taxon>metagenomes</taxon>
        <taxon>ecological metagenomes</taxon>
    </lineage>
</organism>
<reference evidence="5" key="1">
    <citation type="submission" date="2015-10" db="EMBL/GenBank/DDBJ databases">
        <authorList>
            <person name="Gilbert D.G."/>
        </authorList>
    </citation>
    <scope>NUCLEOTIDE SEQUENCE</scope>
</reference>
<dbReference type="PROSITE" id="PS00187">
    <property type="entry name" value="TPP_ENZYMES"/>
    <property type="match status" value="1"/>
</dbReference>
<evidence type="ECO:0000256" key="3">
    <source>
        <dbReference type="ARBA" id="ARBA00023239"/>
    </source>
</evidence>
<dbReference type="SUPFAM" id="SSF52518">
    <property type="entry name" value="Thiamin diphosphate-binding fold (THDP-binding)"/>
    <property type="match status" value="1"/>
</dbReference>
<feature type="domain" description="Thiamine pyrophosphate enzyme TPP-binding" evidence="4">
    <location>
        <begin position="43"/>
        <end position="160"/>
    </location>
</feature>
<dbReference type="InterPro" id="IPR051818">
    <property type="entry name" value="TPP_dependent_decarboxylase"/>
</dbReference>
<gene>
    <name evidence="5" type="ORF">MGWOODY_Clf1910</name>
</gene>
<evidence type="ECO:0000256" key="2">
    <source>
        <dbReference type="ARBA" id="ARBA00023052"/>
    </source>
</evidence>
<dbReference type="PANTHER" id="PTHR42818:SF1">
    <property type="entry name" value="SULFOPYRUVATE DECARBOXYLASE"/>
    <property type="match status" value="1"/>
</dbReference>
<dbReference type="EMBL" id="FAXA01000028">
    <property type="protein sequence ID" value="CUV01229.1"/>
    <property type="molecule type" value="Genomic_DNA"/>
</dbReference>
<name>A0A160V664_9ZZZZ</name>
<evidence type="ECO:0000256" key="1">
    <source>
        <dbReference type="ARBA" id="ARBA00022793"/>
    </source>
</evidence>
<sequence length="197" mass="20994">MIDNADAVKLLDSKRDGAIFVATMNANNVHFGLPTVTSNEKLDFPVSGAMSKAGDVALGLALAQPDRKILCLDGDGSLLMNLGAMVTISNKAPKNLVHVLFNNNVYAVTGGQPIPGSEQVDWEDMAKSAGYAKVFSFDNLEDMTNGIDEALSAVGPVFVHLIVKPEIENTPVQFRTPAKRTVHTAIADMPETLGVSR</sequence>
<protein>
    <submittedName>
        <fullName evidence="5">Phosphonopyruvate decarboxylase</fullName>
        <ecNumber evidence="5">4.1.1.82</ecNumber>
    </submittedName>
</protein>
<dbReference type="InterPro" id="IPR011766">
    <property type="entry name" value="TPP_enzyme_TPP-bd"/>
</dbReference>
<dbReference type="Pfam" id="PF02775">
    <property type="entry name" value="TPP_enzyme_C"/>
    <property type="match status" value="1"/>
</dbReference>
<dbReference type="InterPro" id="IPR029061">
    <property type="entry name" value="THDP-binding"/>
</dbReference>